<evidence type="ECO:0000313" key="2">
    <source>
        <dbReference type="Proteomes" id="UP000550707"/>
    </source>
</evidence>
<dbReference type="AlphaFoldDB" id="A0A7J8J061"/>
<sequence>MLPGLASRPLCLVRGHPASLSSVVAVISVCVPVDKEQSQDNLTGSAVWLQAQRPCQKGTCVFFGQIFELLCLFSLYTSRVVVFGNLHVLMSSESGKGSPGPVCTGTAVRFRVQAGAENGEWAERVKENSNMLSTLRQFASCEPLWSLRTETKYMLLSEAANSINY</sequence>
<dbReference type="Proteomes" id="UP000550707">
    <property type="component" value="Unassembled WGS sequence"/>
</dbReference>
<gene>
    <name evidence="1" type="ORF">HJG59_010262</name>
</gene>
<name>A0A7J8J061_MOLMO</name>
<comment type="caution">
    <text evidence="1">The sequence shown here is derived from an EMBL/GenBank/DDBJ whole genome shotgun (WGS) entry which is preliminary data.</text>
</comment>
<evidence type="ECO:0000313" key="1">
    <source>
        <dbReference type="EMBL" id="KAF6489860.1"/>
    </source>
</evidence>
<organism evidence="1 2">
    <name type="scientific">Molossus molossus</name>
    <name type="common">Pallas' mastiff bat</name>
    <name type="synonym">Vespertilio molossus</name>
    <dbReference type="NCBI Taxonomy" id="27622"/>
    <lineage>
        <taxon>Eukaryota</taxon>
        <taxon>Metazoa</taxon>
        <taxon>Chordata</taxon>
        <taxon>Craniata</taxon>
        <taxon>Vertebrata</taxon>
        <taxon>Euteleostomi</taxon>
        <taxon>Mammalia</taxon>
        <taxon>Eutheria</taxon>
        <taxon>Laurasiatheria</taxon>
        <taxon>Chiroptera</taxon>
        <taxon>Yangochiroptera</taxon>
        <taxon>Molossidae</taxon>
        <taxon>Molossus</taxon>
    </lineage>
</organism>
<dbReference type="EMBL" id="JACASF010000003">
    <property type="protein sequence ID" value="KAF6489860.1"/>
    <property type="molecule type" value="Genomic_DNA"/>
</dbReference>
<proteinExistence type="predicted"/>
<protein>
    <submittedName>
        <fullName evidence="1">Uncharacterized protein</fullName>
    </submittedName>
</protein>
<keyword evidence="2" id="KW-1185">Reference proteome</keyword>
<dbReference type="InParanoid" id="A0A7J8J061"/>
<accession>A0A7J8J061</accession>
<reference evidence="1 2" key="1">
    <citation type="journal article" date="2020" name="Nature">
        <title>Six reference-quality genomes reveal evolution of bat adaptations.</title>
        <authorList>
            <person name="Jebb D."/>
            <person name="Huang Z."/>
            <person name="Pippel M."/>
            <person name="Hughes G.M."/>
            <person name="Lavrichenko K."/>
            <person name="Devanna P."/>
            <person name="Winkler S."/>
            <person name="Jermiin L.S."/>
            <person name="Skirmuntt E.C."/>
            <person name="Katzourakis A."/>
            <person name="Burkitt-Gray L."/>
            <person name="Ray D.A."/>
            <person name="Sullivan K.A.M."/>
            <person name="Roscito J.G."/>
            <person name="Kirilenko B.M."/>
            <person name="Davalos L.M."/>
            <person name="Corthals A.P."/>
            <person name="Power M.L."/>
            <person name="Jones G."/>
            <person name="Ransome R.D."/>
            <person name="Dechmann D.K.N."/>
            <person name="Locatelli A.G."/>
            <person name="Puechmaille S.J."/>
            <person name="Fedrigo O."/>
            <person name="Jarvis E.D."/>
            <person name="Hiller M."/>
            <person name="Vernes S.C."/>
            <person name="Myers E.W."/>
            <person name="Teeling E.C."/>
        </authorList>
    </citation>
    <scope>NUCLEOTIDE SEQUENCE [LARGE SCALE GENOMIC DNA]</scope>
    <source>
        <strain evidence="1">MMolMol1</strain>
        <tissue evidence="1">Muscle</tissue>
    </source>
</reference>